<reference evidence="4" key="1">
    <citation type="submission" date="2017-09" db="EMBL/GenBank/DDBJ databases">
        <authorList>
            <person name="Varghese N."/>
            <person name="Submissions S."/>
        </authorList>
    </citation>
    <scope>NUCLEOTIDE SEQUENCE [LARGE SCALE GENOMIC DNA]</scope>
    <source>
        <strain evidence="4">CGMCC 1.12641</strain>
    </source>
</reference>
<dbReference type="AlphaFoldDB" id="A0A285X5U5"/>
<feature type="signal peptide" evidence="1">
    <location>
        <begin position="1"/>
        <end position="19"/>
    </location>
</feature>
<feature type="chain" id="PRO_5012696230" description="DUF2059 domain-containing protein" evidence="1">
    <location>
        <begin position="20"/>
        <end position="135"/>
    </location>
</feature>
<accession>A0A285X5U5</accession>
<feature type="domain" description="DUF2059" evidence="2">
    <location>
        <begin position="73"/>
        <end position="127"/>
    </location>
</feature>
<evidence type="ECO:0000313" key="4">
    <source>
        <dbReference type="Proteomes" id="UP000219193"/>
    </source>
</evidence>
<keyword evidence="4" id="KW-1185">Reference proteome</keyword>
<sequence>MKKALCLLFLIFIGIQSQAQEKTDLNQKAIELIKMTSGQQFDVMLDPIVKMVPEDNRKAFKAEVVASLESLYGQMAQIYTEEFTEAEIDQILAFYNTPVGQKMREITPELTRKGMEIGQQWGQELQPIMMKYMQQ</sequence>
<gene>
    <name evidence="3" type="ORF">SAMN06296241_1935</name>
</gene>
<dbReference type="OrthoDB" id="1143459at2"/>
<dbReference type="EMBL" id="OCMF01000002">
    <property type="protein sequence ID" value="SOC80386.1"/>
    <property type="molecule type" value="Genomic_DNA"/>
</dbReference>
<protein>
    <recommendedName>
        <fullName evidence="2">DUF2059 domain-containing protein</fullName>
    </recommendedName>
</protein>
<proteinExistence type="predicted"/>
<dbReference type="Proteomes" id="UP000219193">
    <property type="component" value="Unassembled WGS sequence"/>
</dbReference>
<dbReference type="InterPro" id="IPR018637">
    <property type="entry name" value="DUF2059"/>
</dbReference>
<organism evidence="3 4">
    <name type="scientific">Salinimicrobium sediminis</name>
    <dbReference type="NCBI Taxonomy" id="1343891"/>
    <lineage>
        <taxon>Bacteria</taxon>
        <taxon>Pseudomonadati</taxon>
        <taxon>Bacteroidota</taxon>
        <taxon>Flavobacteriia</taxon>
        <taxon>Flavobacteriales</taxon>
        <taxon>Flavobacteriaceae</taxon>
        <taxon>Salinimicrobium</taxon>
    </lineage>
</organism>
<evidence type="ECO:0000259" key="2">
    <source>
        <dbReference type="Pfam" id="PF09832"/>
    </source>
</evidence>
<keyword evidence="1" id="KW-0732">Signal</keyword>
<evidence type="ECO:0000313" key="3">
    <source>
        <dbReference type="EMBL" id="SOC80386.1"/>
    </source>
</evidence>
<name>A0A285X5U5_9FLAO</name>
<dbReference type="Pfam" id="PF09832">
    <property type="entry name" value="DUF2059"/>
    <property type="match status" value="1"/>
</dbReference>
<evidence type="ECO:0000256" key="1">
    <source>
        <dbReference type="SAM" id="SignalP"/>
    </source>
</evidence>
<dbReference type="RefSeq" id="WP_097056162.1">
    <property type="nucleotide sequence ID" value="NZ_OCMF01000002.1"/>
</dbReference>